<proteinExistence type="predicted"/>
<dbReference type="AlphaFoldDB" id="A0A7R8HBH9"/>
<dbReference type="EMBL" id="HG994585">
    <property type="protein sequence ID" value="CAF2981588.1"/>
    <property type="molecule type" value="Genomic_DNA"/>
</dbReference>
<sequence>MFHPIQGIVVSQLRVIITQNVLICGMLCQDDSNCFAFQLEENKCILADKYVQNKYHEGQLYVKNYVITWGHVLRFPVYKKMTDVSMQTCAEECRKLECLEWDYGLINMEFFIKTGKGESRDDVDSNFVFGRPFPN</sequence>
<gene>
    <name evidence="1" type="ORF">LSAA_12321</name>
</gene>
<dbReference type="SUPFAM" id="SSF57414">
    <property type="entry name" value="Hairpin loop containing domain-like"/>
    <property type="match status" value="1"/>
</dbReference>
<name>A0A7R8HBH9_LEPSM</name>
<evidence type="ECO:0000313" key="2">
    <source>
        <dbReference type="Proteomes" id="UP000675881"/>
    </source>
</evidence>
<evidence type="ECO:0000313" key="1">
    <source>
        <dbReference type="EMBL" id="CAF2981588.1"/>
    </source>
</evidence>
<protein>
    <submittedName>
        <fullName evidence="1">(salmon louse) hypothetical protein</fullName>
    </submittedName>
</protein>
<keyword evidence="2" id="KW-1185">Reference proteome</keyword>
<reference evidence="1" key="1">
    <citation type="submission" date="2021-02" db="EMBL/GenBank/DDBJ databases">
        <authorList>
            <person name="Bekaert M."/>
        </authorList>
    </citation>
    <scope>NUCLEOTIDE SEQUENCE</scope>
    <source>
        <strain evidence="1">IoA-00</strain>
    </source>
</reference>
<dbReference type="Proteomes" id="UP000675881">
    <property type="component" value="Chromosome 6"/>
</dbReference>
<accession>A0A7R8HBH9</accession>
<organism evidence="1 2">
    <name type="scientific">Lepeophtheirus salmonis</name>
    <name type="common">Salmon louse</name>
    <name type="synonym">Caligus salmonis</name>
    <dbReference type="NCBI Taxonomy" id="72036"/>
    <lineage>
        <taxon>Eukaryota</taxon>
        <taxon>Metazoa</taxon>
        <taxon>Ecdysozoa</taxon>
        <taxon>Arthropoda</taxon>
        <taxon>Crustacea</taxon>
        <taxon>Multicrustacea</taxon>
        <taxon>Hexanauplia</taxon>
        <taxon>Copepoda</taxon>
        <taxon>Siphonostomatoida</taxon>
        <taxon>Caligidae</taxon>
        <taxon>Lepeophtheirus</taxon>
    </lineage>
</organism>